<accession>A0A2W2BYR5</accession>
<evidence type="ECO:0000313" key="1">
    <source>
        <dbReference type="EMBL" id="PZF85028.1"/>
    </source>
</evidence>
<evidence type="ECO:0000313" key="2">
    <source>
        <dbReference type="Proteomes" id="UP000248764"/>
    </source>
</evidence>
<proteinExistence type="predicted"/>
<gene>
    <name evidence="1" type="ORF">C1I92_06775</name>
</gene>
<dbReference type="AlphaFoldDB" id="A0A2W2BYR5"/>
<reference evidence="1 2" key="1">
    <citation type="submission" date="2018-01" db="EMBL/GenBank/DDBJ databases">
        <title>Draft genome sequence of Jiangella sp. GTF31.</title>
        <authorList>
            <person name="Sahin N."/>
            <person name="Ay H."/>
            <person name="Saygin H."/>
        </authorList>
    </citation>
    <scope>NUCLEOTIDE SEQUENCE [LARGE SCALE GENOMIC DNA]</scope>
    <source>
        <strain evidence="1 2">GTF31</strain>
    </source>
</reference>
<name>A0A2W2BYR5_9ACTN</name>
<organism evidence="1 2">
    <name type="scientific">Jiangella anatolica</name>
    <dbReference type="NCBI Taxonomy" id="2670374"/>
    <lineage>
        <taxon>Bacteria</taxon>
        <taxon>Bacillati</taxon>
        <taxon>Actinomycetota</taxon>
        <taxon>Actinomycetes</taxon>
        <taxon>Jiangellales</taxon>
        <taxon>Jiangellaceae</taxon>
        <taxon>Jiangella</taxon>
    </lineage>
</organism>
<evidence type="ECO:0008006" key="3">
    <source>
        <dbReference type="Google" id="ProtNLM"/>
    </source>
</evidence>
<protein>
    <recommendedName>
        <fullName evidence="3">DUF3800 domain-containing protein</fullName>
    </recommendedName>
</protein>
<dbReference type="Proteomes" id="UP000248764">
    <property type="component" value="Unassembled WGS sequence"/>
</dbReference>
<comment type="caution">
    <text evidence="1">The sequence shown here is derived from an EMBL/GenBank/DDBJ whole genome shotgun (WGS) entry which is preliminary data.</text>
</comment>
<sequence length="167" mass="18857">MHAFVDESFEGDYVVAVVTAADGHVTAHRAAMRRLFRRGQSRIHFKKENDARRGQILAGIAALDLTVRVYVTDNGRTARRACLERMVPDLAELGVTRLVLERDDAVVEADRRMLFELTGKQSADLEYRHLRASEDPLLCVADAVAWCYAKGGRWRQLISVFTTVIRV</sequence>
<dbReference type="EMBL" id="POTW01000011">
    <property type="protein sequence ID" value="PZF85028.1"/>
    <property type="molecule type" value="Genomic_DNA"/>
</dbReference>
<keyword evidence="2" id="KW-1185">Reference proteome</keyword>